<dbReference type="AlphaFoldDB" id="A0A2S4V4U7"/>
<accession>A0A2S4V4U7</accession>
<organism evidence="3 4">
    <name type="scientific">Puccinia striiformis</name>
    <dbReference type="NCBI Taxonomy" id="27350"/>
    <lineage>
        <taxon>Eukaryota</taxon>
        <taxon>Fungi</taxon>
        <taxon>Dikarya</taxon>
        <taxon>Basidiomycota</taxon>
        <taxon>Pucciniomycotina</taxon>
        <taxon>Pucciniomycetes</taxon>
        <taxon>Pucciniales</taxon>
        <taxon>Pucciniaceae</taxon>
        <taxon>Puccinia</taxon>
    </lineage>
</organism>
<evidence type="ECO:0000313" key="3">
    <source>
        <dbReference type="EMBL" id="POW04562.1"/>
    </source>
</evidence>
<comment type="caution">
    <text evidence="3">The sequence shown here is derived from an EMBL/GenBank/DDBJ whole genome shotgun (WGS) entry which is preliminary data.</text>
</comment>
<evidence type="ECO:0000313" key="4">
    <source>
        <dbReference type="Proteomes" id="UP000239156"/>
    </source>
</evidence>
<dbReference type="Proteomes" id="UP000239156">
    <property type="component" value="Unassembled WGS sequence"/>
</dbReference>
<keyword evidence="2" id="KW-0732">Signal</keyword>
<feature type="chain" id="PRO_5015745250" evidence="2">
    <location>
        <begin position="26"/>
        <end position="527"/>
    </location>
</feature>
<feature type="region of interest" description="Disordered" evidence="1">
    <location>
        <begin position="48"/>
        <end position="76"/>
    </location>
</feature>
<dbReference type="EMBL" id="PKSL01000110">
    <property type="protein sequence ID" value="POW04562.1"/>
    <property type="molecule type" value="Genomic_DNA"/>
</dbReference>
<feature type="compositionally biased region" description="Polar residues" evidence="1">
    <location>
        <begin position="61"/>
        <end position="70"/>
    </location>
</feature>
<dbReference type="VEuPathDB" id="FungiDB:PSHT_04769"/>
<evidence type="ECO:0000256" key="1">
    <source>
        <dbReference type="SAM" id="MobiDB-lite"/>
    </source>
</evidence>
<proteinExistence type="predicted"/>
<reference evidence="3" key="1">
    <citation type="submission" date="2017-12" db="EMBL/GenBank/DDBJ databases">
        <title>Gene loss provides genomic basis for host adaptation in cereal stripe rust fungi.</title>
        <authorList>
            <person name="Xia C."/>
        </authorList>
    </citation>
    <scope>NUCLEOTIDE SEQUENCE [LARGE SCALE GENOMIC DNA]</scope>
    <source>
        <strain evidence="3">93-210</strain>
    </source>
</reference>
<keyword evidence="4" id="KW-1185">Reference proteome</keyword>
<evidence type="ECO:0000256" key="2">
    <source>
        <dbReference type="SAM" id="SignalP"/>
    </source>
</evidence>
<gene>
    <name evidence="3" type="ORF">PSTT_10291</name>
</gene>
<feature type="signal peptide" evidence="2">
    <location>
        <begin position="1"/>
        <end position="25"/>
    </location>
</feature>
<feature type="compositionally biased region" description="Basic and acidic residues" evidence="1">
    <location>
        <begin position="504"/>
        <end position="515"/>
    </location>
</feature>
<sequence length="527" mass="58298">MISSLSRLTLANICLFSLLIHLAGSSRIPFGPMSQLTGTAVIIDKILSPGNSRKPAPTPVDTKTNNSTVSRKPKDNQAASDFYGATCSISFTKRTIIRQTRRSLQERKSRRNLDPMKDDERSALFLTEAAEKCVESSRTWGMTSGYPLGVGVCYSVGYVDAPKSVVGGQVNVFRLGTVSELSGMSGIDVDELEQSTRLELSFLSKNSPDDSPEYTRSSLEGALRLTQPSWAPPDDPNHLINPTNPHYTASYGATEMVLIGSFHLNLLDPHRSTTSRIRKRDDIQRLTGLSPSGARVVSQDTPILESHFFDLSDRPAKRSALVGTQPWGLFKRQEVASVASSNEFSSDPGCAAAGLAPNPFFTGDGKDAPIRLLMKSKHQNAISCPNQKQSLSFHHPHFSPRTTGISTSVTVPSTFLRAKLSSVSYKHQLQLDRIPAARTIFDGASGWAHYLRCLISPRFACSQIADTYQSNESIFFTDSLKNICDYLQAVMVVTYERKQYRDQFRSRMKEQKKSPPTDLNEIYDKRV</sequence>
<name>A0A2S4V4U7_9BASI</name>
<protein>
    <submittedName>
        <fullName evidence="3">Uncharacterized protein</fullName>
    </submittedName>
</protein>
<feature type="region of interest" description="Disordered" evidence="1">
    <location>
        <begin position="504"/>
        <end position="527"/>
    </location>
</feature>
<dbReference type="VEuPathDB" id="FungiDB:PSTT_10291"/>